<dbReference type="EMBL" id="CP046996">
    <property type="protein sequence ID" value="QHA01563.1"/>
    <property type="molecule type" value="Genomic_DNA"/>
</dbReference>
<sequence>MIFNLVIMLFILLIHFGSLGTALGYFESFPSLIQLGVGALSVIMKRLDKEE</sequence>
<dbReference type="RefSeq" id="WP_158208571.1">
    <property type="nucleotide sequence ID" value="NZ_CP046996.1"/>
</dbReference>
<dbReference type="Proteomes" id="UP000430508">
    <property type="component" value="Chromosome"/>
</dbReference>
<organism evidence="1 2">
    <name type="scientific">Dehalobacter restrictus</name>
    <dbReference type="NCBI Taxonomy" id="55583"/>
    <lineage>
        <taxon>Bacteria</taxon>
        <taxon>Bacillati</taxon>
        <taxon>Bacillota</taxon>
        <taxon>Clostridia</taxon>
        <taxon>Eubacteriales</taxon>
        <taxon>Desulfitobacteriaceae</taxon>
        <taxon>Dehalobacter</taxon>
    </lineage>
</organism>
<accession>A0A857DL78</accession>
<protein>
    <submittedName>
        <fullName evidence="1">Uncharacterized protein</fullName>
    </submittedName>
</protein>
<evidence type="ECO:0000313" key="2">
    <source>
        <dbReference type="Proteomes" id="UP000430508"/>
    </source>
</evidence>
<gene>
    <name evidence="1" type="ORF">GQ588_13400</name>
</gene>
<evidence type="ECO:0000313" key="1">
    <source>
        <dbReference type="EMBL" id="QHA01563.1"/>
    </source>
</evidence>
<proteinExistence type="predicted"/>
<reference evidence="1 2" key="1">
    <citation type="submission" date="2019-12" db="EMBL/GenBank/DDBJ databases">
        <title>Sequence classification of anaerobic respiratory reductive dehalogenases: First we see many, then we see few.</title>
        <authorList>
            <person name="Molenda O."/>
            <person name="Puentes Jacome L.A."/>
            <person name="Cao X."/>
            <person name="Nesbo C.L."/>
            <person name="Tang S."/>
            <person name="Morson N."/>
            <person name="Patron J."/>
            <person name="Lomheim L."/>
            <person name="Wishart D.S."/>
            <person name="Edwards E.A."/>
        </authorList>
    </citation>
    <scope>NUCLEOTIDE SEQUENCE [LARGE SCALE GENOMIC DNA]</scope>
    <source>
        <strain evidence="1 2">12DCA</strain>
    </source>
</reference>
<dbReference type="AlphaFoldDB" id="A0A857DL78"/>
<name>A0A857DL78_9FIRM</name>